<proteinExistence type="predicted"/>
<dbReference type="Gene3D" id="2.40.128.620">
    <property type="match status" value="1"/>
</dbReference>
<dbReference type="PRINTS" id="PR00261">
    <property type="entry name" value="LDLRECEPTOR"/>
</dbReference>
<organism evidence="10 11">
    <name type="scientific">Pocillopora damicornis</name>
    <name type="common">Cauliflower coral</name>
    <name type="synonym">Millepora damicornis</name>
    <dbReference type="NCBI Taxonomy" id="46731"/>
    <lineage>
        <taxon>Eukaryota</taxon>
        <taxon>Metazoa</taxon>
        <taxon>Cnidaria</taxon>
        <taxon>Anthozoa</taxon>
        <taxon>Hexacorallia</taxon>
        <taxon>Scleractinia</taxon>
        <taxon>Astrocoeniina</taxon>
        <taxon>Pocilloporidae</taxon>
        <taxon>Pocillopora</taxon>
    </lineage>
</organism>
<dbReference type="PANTHER" id="PTHR22722">
    <property type="entry name" value="LOW-DENSITY LIPOPROTEIN RECEPTOR-RELATED PROTEIN 2-RELATED"/>
    <property type="match status" value="1"/>
</dbReference>
<dbReference type="CDD" id="cd00112">
    <property type="entry name" value="LDLa"/>
    <property type="match status" value="2"/>
</dbReference>
<dbReference type="InterPro" id="IPR002172">
    <property type="entry name" value="LDrepeatLR_classA_rpt"/>
</dbReference>
<keyword evidence="2" id="KW-0812">Transmembrane</keyword>
<dbReference type="Proteomes" id="UP000275408">
    <property type="component" value="Unassembled WGS sequence"/>
</dbReference>
<keyword evidence="3" id="KW-0677">Repeat</keyword>
<dbReference type="GO" id="GO:0005886">
    <property type="term" value="C:plasma membrane"/>
    <property type="evidence" value="ECO:0007669"/>
    <property type="project" value="TreeGrafter"/>
</dbReference>
<evidence type="ECO:0000256" key="5">
    <source>
        <dbReference type="ARBA" id="ARBA00023136"/>
    </source>
</evidence>
<evidence type="ECO:0000313" key="11">
    <source>
        <dbReference type="Proteomes" id="UP000275408"/>
    </source>
</evidence>
<keyword evidence="5" id="KW-0472">Membrane</keyword>
<feature type="disulfide bond" evidence="9">
    <location>
        <begin position="28"/>
        <end position="43"/>
    </location>
</feature>
<comment type="subcellular location">
    <subcellularLocation>
        <location evidence="1">Membrane</location>
        <topology evidence="1">Single-pass membrane protein</topology>
    </subcellularLocation>
</comment>
<evidence type="ECO:0000256" key="3">
    <source>
        <dbReference type="ARBA" id="ARBA00022737"/>
    </source>
</evidence>
<gene>
    <name evidence="10" type="ORF">pdam_00016967</name>
</gene>
<reference evidence="10 11" key="1">
    <citation type="journal article" date="2018" name="Sci. Rep.">
        <title>Comparative analysis of the Pocillopora damicornis genome highlights role of immune system in coral evolution.</title>
        <authorList>
            <person name="Cunning R."/>
            <person name="Bay R.A."/>
            <person name="Gillette P."/>
            <person name="Baker A.C."/>
            <person name="Traylor-Knowles N."/>
        </authorList>
    </citation>
    <scope>NUCLEOTIDE SEQUENCE [LARGE SCALE GENOMIC DNA]</scope>
    <source>
        <strain evidence="10">RSMAS</strain>
        <tissue evidence="10">Whole animal</tissue>
    </source>
</reference>
<dbReference type="SMART" id="SM00192">
    <property type="entry name" value="LDLa"/>
    <property type="match status" value="2"/>
</dbReference>
<evidence type="ECO:0000256" key="7">
    <source>
        <dbReference type="ARBA" id="ARBA00023170"/>
    </source>
</evidence>
<feature type="disulfide bond" evidence="9">
    <location>
        <begin position="16"/>
        <end position="34"/>
    </location>
</feature>
<protein>
    <submittedName>
        <fullName evidence="10">Uncharacterized protein</fullName>
    </submittedName>
</protein>
<feature type="disulfide bond" evidence="9">
    <location>
        <begin position="69"/>
        <end position="84"/>
    </location>
</feature>
<accession>A0A3M6UTG5</accession>
<evidence type="ECO:0000256" key="6">
    <source>
        <dbReference type="ARBA" id="ARBA00023157"/>
    </source>
</evidence>
<dbReference type="Gene3D" id="4.10.400.10">
    <property type="entry name" value="Low-density Lipoprotein Receptor"/>
    <property type="match status" value="1"/>
</dbReference>
<dbReference type="PROSITE" id="PS50068">
    <property type="entry name" value="LDLRA_2"/>
    <property type="match status" value="2"/>
</dbReference>
<dbReference type="InterPro" id="IPR023415">
    <property type="entry name" value="LDLR_class-A_CS"/>
</dbReference>
<name>A0A3M6UTG5_POCDA</name>
<feature type="disulfide bond" evidence="9">
    <location>
        <begin position="9"/>
        <end position="21"/>
    </location>
</feature>
<dbReference type="InterPro" id="IPR051221">
    <property type="entry name" value="LDLR-related"/>
</dbReference>
<evidence type="ECO:0000256" key="4">
    <source>
        <dbReference type="ARBA" id="ARBA00022989"/>
    </source>
</evidence>
<evidence type="ECO:0000256" key="2">
    <source>
        <dbReference type="ARBA" id="ARBA00022692"/>
    </source>
</evidence>
<comment type="caution">
    <text evidence="10">The sequence shown here is derived from an EMBL/GenBank/DDBJ whole genome shotgun (WGS) entry which is preliminary data.</text>
</comment>
<dbReference type="STRING" id="46731.A0A3M6UTG5"/>
<comment type="caution">
    <text evidence="9">Lacks conserved residue(s) required for the propagation of feature annotation.</text>
</comment>
<evidence type="ECO:0000256" key="1">
    <source>
        <dbReference type="ARBA" id="ARBA00004167"/>
    </source>
</evidence>
<dbReference type="Pfam" id="PF00057">
    <property type="entry name" value="Ldl_recept_a"/>
    <property type="match status" value="2"/>
</dbReference>
<keyword evidence="11" id="KW-1185">Reference proteome</keyword>
<keyword evidence="8" id="KW-0325">Glycoprotein</keyword>
<dbReference type="GO" id="GO:0043235">
    <property type="term" value="C:receptor complex"/>
    <property type="evidence" value="ECO:0007669"/>
    <property type="project" value="TreeGrafter"/>
</dbReference>
<keyword evidence="6 9" id="KW-1015">Disulfide bond</keyword>
<keyword evidence="4" id="KW-1133">Transmembrane helix</keyword>
<evidence type="ECO:0000256" key="9">
    <source>
        <dbReference type="PROSITE-ProRule" id="PRU00124"/>
    </source>
</evidence>
<evidence type="ECO:0000313" key="10">
    <source>
        <dbReference type="EMBL" id="RMX56966.1"/>
    </source>
</evidence>
<sequence length="96" mass="10580">MVSLDAKTCSEGQFACHNQRCVPLRSKCNGSSECTDGSDEIGCRHREAPDCPEKMSRCDGRCIQGHLKCDGTSDCRNGSDNRGCREYTNSLLMNEL</sequence>
<keyword evidence="7" id="KW-0675">Receptor</keyword>
<dbReference type="PROSITE" id="PS01209">
    <property type="entry name" value="LDLRA_1"/>
    <property type="match status" value="1"/>
</dbReference>
<dbReference type="SUPFAM" id="SSF57424">
    <property type="entry name" value="LDL receptor-like module"/>
    <property type="match status" value="2"/>
</dbReference>
<dbReference type="OrthoDB" id="9988974at2759"/>
<dbReference type="AlphaFoldDB" id="A0A3M6UTG5"/>
<evidence type="ECO:0000256" key="8">
    <source>
        <dbReference type="ARBA" id="ARBA00023180"/>
    </source>
</evidence>
<dbReference type="EMBL" id="RCHS01000759">
    <property type="protein sequence ID" value="RMX56966.1"/>
    <property type="molecule type" value="Genomic_DNA"/>
</dbReference>
<dbReference type="InterPro" id="IPR036055">
    <property type="entry name" value="LDL_receptor-like_sf"/>
</dbReference>